<comment type="caution">
    <text evidence="1">The sequence shown here is derived from an EMBL/GenBank/DDBJ whole genome shotgun (WGS) entry which is preliminary data.</text>
</comment>
<accession>A0A9D4W2V9</accession>
<organism evidence="1 2">
    <name type="scientific">Pisum sativum</name>
    <name type="common">Garden pea</name>
    <name type="synonym">Lathyrus oleraceus</name>
    <dbReference type="NCBI Taxonomy" id="3888"/>
    <lineage>
        <taxon>Eukaryota</taxon>
        <taxon>Viridiplantae</taxon>
        <taxon>Streptophyta</taxon>
        <taxon>Embryophyta</taxon>
        <taxon>Tracheophyta</taxon>
        <taxon>Spermatophyta</taxon>
        <taxon>Magnoliopsida</taxon>
        <taxon>eudicotyledons</taxon>
        <taxon>Gunneridae</taxon>
        <taxon>Pentapetalae</taxon>
        <taxon>rosids</taxon>
        <taxon>fabids</taxon>
        <taxon>Fabales</taxon>
        <taxon>Fabaceae</taxon>
        <taxon>Papilionoideae</taxon>
        <taxon>50 kb inversion clade</taxon>
        <taxon>NPAAA clade</taxon>
        <taxon>Hologalegina</taxon>
        <taxon>IRL clade</taxon>
        <taxon>Fabeae</taxon>
        <taxon>Lathyrus</taxon>
    </lineage>
</organism>
<protein>
    <submittedName>
        <fullName evidence="1">Uncharacterized protein</fullName>
    </submittedName>
</protein>
<keyword evidence="2" id="KW-1185">Reference proteome</keyword>
<dbReference type="Proteomes" id="UP001058974">
    <property type="component" value="Chromosome 6"/>
</dbReference>
<dbReference type="AlphaFoldDB" id="A0A9D4W2V9"/>
<dbReference type="PANTHER" id="PTHR11439">
    <property type="entry name" value="GAG-POL-RELATED RETROTRANSPOSON"/>
    <property type="match status" value="1"/>
</dbReference>
<proteinExistence type="predicted"/>
<reference evidence="1 2" key="1">
    <citation type="journal article" date="2022" name="Nat. Genet.">
        <title>Improved pea reference genome and pan-genome highlight genomic features and evolutionary characteristics.</title>
        <authorList>
            <person name="Yang T."/>
            <person name="Liu R."/>
            <person name="Luo Y."/>
            <person name="Hu S."/>
            <person name="Wang D."/>
            <person name="Wang C."/>
            <person name="Pandey M.K."/>
            <person name="Ge S."/>
            <person name="Xu Q."/>
            <person name="Li N."/>
            <person name="Li G."/>
            <person name="Huang Y."/>
            <person name="Saxena R.K."/>
            <person name="Ji Y."/>
            <person name="Li M."/>
            <person name="Yan X."/>
            <person name="He Y."/>
            <person name="Liu Y."/>
            <person name="Wang X."/>
            <person name="Xiang C."/>
            <person name="Varshney R.K."/>
            <person name="Ding H."/>
            <person name="Gao S."/>
            <person name="Zong X."/>
        </authorList>
    </citation>
    <scope>NUCLEOTIDE SEQUENCE [LARGE SCALE GENOMIC DNA]</scope>
    <source>
        <strain evidence="1 2">cv. Zhongwan 6</strain>
    </source>
</reference>
<gene>
    <name evidence="1" type="ORF">KIW84_060384</name>
</gene>
<sequence length="289" mass="32580">MLNVMLEMLSMLDRIRGSDGTIASRQCDIAAARTRTAIDDVEDSHIWARRLSPTDSHRRRMTEEARIPRNIRCKVARDYESLVNDVHTTVEDVEGQVIEVNPLVDMEVVALADIDVSATSDIEDTPRADTEIIMPTIGDTKIDAWKCLPICTWKPPNEFRNLQCTMSYGILYEIGKGGDLLGWHGSIYIGDHVDRKSTHDYDFKLGPTTISWSSNKQPIVRLNHRSKVCGSYIICLQMSFAEKNHNVNGIKAGFHQELHKQDSSKNCIVNYCDNSSNIKLSKSPMVLSN</sequence>
<evidence type="ECO:0000313" key="1">
    <source>
        <dbReference type="EMBL" id="KAI5393241.1"/>
    </source>
</evidence>
<dbReference type="PANTHER" id="PTHR11439:SF517">
    <property type="entry name" value="CYSTEINE-RICH RLK (RECEPTOR-LIKE PROTEIN KINASE) 8"/>
    <property type="match status" value="1"/>
</dbReference>
<dbReference type="EMBL" id="JAMSHJ010000006">
    <property type="protein sequence ID" value="KAI5393241.1"/>
    <property type="molecule type" value="Genomic_DNA"/>
</dbReference>
<name>A0A9D4W2V9_PEA</name>
<evidence type="ECO:0000313" key="2">
    <source>
        <dbReference type="Proteomes" id="UP001058974"/>
    </source>
</evidence>
<dbReference type="Gramene" id="Psat06G0038400-T1">
    <property type="protein sequence ID" value="KAI5393241.1"/>
    <property type="gene ID" value="KIW84_060384"/>
</dbReference>